<evidence type="ECO:0000256" key="2">
    <source>
        <dbReference type="SAM" id="Phobius"/>
    </source>
</evidence>
<keyword evidence="2" id="KW-0812">Transmembrane</keyword>
<proteinExistence type="predicted"/>
<keyword evidence="4" id="KW-1185">Reference proteome</keyword>
<dbReference type="Proteomes" id="UP001515480">
    <property type="component" value="Unassembled WGS sequence"/>
</dbReference>
<feature type="region of interest" description="Disordered" evidence="1">
    <location>
        <begin position="253"/>
        <end position="290"/>
    </location>
</feature>
<feature type="compositionally biased region" description="Acidic residues" evidence="1">
    <location>
        <begin position="253"/>
        <end position="269"/>
    </location>
</feature>
<evidence type="ECO:0000313" key="3">
    <source>
        <dbReference type="EMBL" id="KAL1524121.1"/>
    </source>
</evidence>
<keyword evidence="2" id="KW-0472">Membrane</keyword>
<evidence type="ECO:0000256" key="1">
    <source>
        <dbReference type="SAM" id="MobiDB-lite"/>
    </source>
</evidence>
<feature type="compositionally biased region" description="Pro residues" evidence="1">
    <location>
        <begin position="169"/>
        <end position="182"/>
    </location>
</feature>
<comment type="caution">
    <text evidence="3">The sequence shown here is derived from an EMBL/GenBank/DDBJ whole genome shotgun (WGS) entry which is preliminary data.</text>
</comment>
<dbReference type="EMBL" id="JBGBPQ010000005">
    <property type="protein sequence ID" value="KAL1524121.1"/>
    <property type="molecule type" value="Genomic_DNA"/>
</dbReference>
<sequence length="392" mass="43216">MVTSRTYRCNPGILQMPDSAGWPPAWAGASACTQGWTITEMNPVGWDGHHHYQISAYVRHWVPSLRFAIDFSRAGGLQSDVTGEDNCYSEEAPWRIDSKQGWVLYLVRDTPADHTFQLTAITNKHADPSNVNFLCPVPSPPPVRRLSSPPPAVLQSPSPSPALGSSAPSPAPPSPPVHRAPHPPILEYREEYEQTTAPEKTTARPDTLLSQLFLAAVCAGLLLTGLFAARWAWKSYKKSNYSRRRMMQRVSLDDSDFEDDTEEEGDSEVEDRARRVQKPVGGRRDAPAPRASCKLQNKTLKTFVELRGKVHSILLPTQGVTSWAELSQRIHEVCERSSIPDLPSLGTMHIVLNLDGRSVPVTSTTRLSTLIDATNLRVTIGTSASGRAPDQK</sequence>
<keyword evidence="2" id="KW-1133">Transmembrane helix</keyword>
<protein>
    <submittedName>
        <fullName evidence="3">Uncharacterized protein</fullName>
    </submittedName>
</protein>
<gene>
    <name evidence="3" type="ORF">AB1Y20_019030</name>
</gene>
<feature type="compositionally biased region" description="Pro residues" evidence="1">
    <location>
        <begin position="142"/>
        <end position="152"/>
    </location>
</feature>
<dbReference type="PROSITE" id="PS51257">
    <property type="entry name" value="PROKAR_LIPOPROTEIN"/>
    <property type="match status" value="1"/>
</dbReference>
<feature type="transmembrane region" description="Helical" evidence="2">
    <location>
        <begin position="212"/>
        <end position="233"/>
    </location>
</feature>
<organism evidence="3 4">
    <name type="scientific">Prymnesium parvum</name>
    <name type="common">Toxic golden alga</name>
    <dbReference type="NCBI Taxonomy" id="97485"/>
    <lineage>
        <taxon>Eukaryota</taxon>
        <taxon>Haptista</taxon>
        <taxon>Haptophyta</taxon>
        <taxon>Prymnesiophyceae</taxon>
        <taxon>Prymnesiales</taxon>
        <taxon>Prymnesiaceae</taxon>
        <taxon>Prymnesium</taxon>
    </lineage>
</organism>
<accession>A0AB34JQA8</accession>
<reference evidence="3 4" key="1">
    <citation type="journal article" date="2024" name="Science">
        <title>Giant polyketide synthase enzymes in the biosynthesis of giant marine polyether toxins.</title>
        <authorList>
            <person name="Fallon T.R."/>
            <person name="Shende V.V."/>
            <person name="Wierzbicki I.H."/>
            <person name="Pendleton A.L."/>
            <person name="Watervoot N.F."/>
            <person name="Auber R.P."/>
            <person name="Gonzalez D.J."/>
            <person name="Wisecaver J.H."/>
            <person name="Moore B.S."/>
        </authorList>
    </citation>
    <scope>NUCLEOTIDE SEQUENCE [LARGE SCALE GENOMIC DNA]</scope>
    <source>
        <strain evidence="3 4">12B1</strain>
    </source>
</reference>
<evidence type="ECO:0000313" key="4">
    <source>
        <dbReference type="Proteomes" id="UP001515480"/>
    </source>
</evidence>
<feature type="region of interest" description="Disordered" evidence="1">
    <location>
        <begin position="142"/>
        <end position="182"/>
    </location>
</feature>
<name>A0AB34JQA8_PRYPA</name>
<dbReference type="AlphaFoldDB" id="A0AB34JQA8"/>